<dbReference type="Proteomes" id="UP000447434">
    <property type="component" value="Chromosome 10"/>
</dbReference>
<keyword evidence="2" id="KW-1185">Reference proteome</keyword>
<dbReference type="EMBL" id="WOCE01000010">
    <property type="protein sequence ID" value="KAE9605753.1"/>
    <property type="molecule type" value="Genomic_DNA"/>
</dbReference>
<evidence type="ECO:0000313" key="1">
    <source>
        <dbReference type="EMBL" id="KAE9605753.1"/>
    </source>
</evidence>
<accession>A0A6A4PW79</accession>
<dbReference type="AlphaFoldDB" id="A0A6A4PW79"/>
<comment type="caution">
    <text evidence="1">The sequence shown here is derived from an EMBL/GenBank/DDBJ whole genome shotgun (WGS) entry which is preliminary data.</text>
</comment>
<sequence>MPENLILDDSSVELGPFHLKLAREPLLQVKTRISVWTMQFGLPNPSNGVQIRVFTLLLQYTPAWAGSKKRFRLYDWAFG</sequence>
<gene>
    <name evidence="1" type="ORF">Lalb_Chr10g0100661</name>
</gene>
<organism evidence="1 2">
    <name type="scientific">Lupinus albus</name>
    <name type="common">White lupine</name>
    <name type="synonym">Lupinus termis</name>
    <dbReference type="NCBI Taxonomy" id="3870"/>
    <lineage>
        <taxon>Eukaryota</taxon>
        <taxon>Viridiplantae</taxon>
        <taxon>Streptophyta</taxon>
        <taxon>Embryophyta</taxon>
        <taxon>Tracheophyta</taxon>
        <taxon>Spermatophyta</taxon>
        <taxon>Magnoliopsida</taxon>
        <taxon>eudicotyledons</taxon>
        <taxon>Gunneridae</taxon>
        <taxon>Pentapetalae</taxon>
        <taxon>rosids</taxon>
        <taxon>fabids</taxon>
        <taxon>Fabales</taxon>
        <taxon>Fabaceae</taxon>
        <taxon>Papilionoideae</taxon>
        <taxon>50 kb inversion clade</taxon>
        <taxon>genistoids sensu lato</taxon>
        <taxon>core genistoids</taxon>
        <taxon>Genisteae</taxon>
        <taxon>Lupinus</taxon>
    </lineage>
</organism>
<protein>
    <submittedName>
        <fullName evidence="1">Uncharacterized protein</fullName>
    </submittedName>
</protein>
<reference evidence="2" key="1">
    <citation type="journal article" date="2020" name="Nat. Commun.">
        <title>Genome sequence of the cluster root forming white lupin.</title>
        <authorList>
            <person name="Hufnagel B."/>
            <person name="Marques A."/>
            <person name="Soriano A."/>
            <person name="Marques L."/>
            <person name="Divol F."/>
            <person name="Doumas P."/>
            <person name="Sallet E."/>
            <person name="Mancinotti D."/>
            <person name="Carrere S."/>
            <person name="Marande W."/>
            <person name="Arribat S."/>
            <person name="Keller J."/>
            <person name="Huneau C."/>
            <person name="Blein T."/>
            <person name="Aime D."/>
            <person name="Laguerre M."/>
            <person name="Taylor J."/>
            <person name="Schubert V."/>
            <person name="Nelson M."/>
            <person name="Geu-Flores F."/>
            <person name="Crespi M."/>
            <person name="Gallardo-Guerrero K."/>
            <person name="Delaux P.-M."/>
            <person name="Salse J."/>
            <person name="Berges H."/>
            <person name="Guyot R."/>
            <person name="Gouzy J."/>
            <person name="Peret B."/>
        </authorList>
    </citation>
    <scope>NUCLEOTIDE SEQUENCE [LARGE SCALE GENOMIC DNA]</scope>
    <source>
        <strain evidence="2">cv. Amiga</strain>
    </source>
</reference>
<evidence type="ECO:0000313" key="2">
    <source>
        <dbReference type="Proteomes" id="UP000447434"/>
    </source>
</evidence>
<name>A0A6A4PW79_LUPAL</name>
<proteinExistence type="predicted"/>